<organism evidence="9 10">
    <name type="scientific">Massilia cellulosiltytica</name>
    <dbReference type="NCBI Taxonomy" id="2683234"/>
    <lineage>
        <taxon>Bacteria</taxon>
        <taxon>Pseudomonadati</taxon>
        <taxon>Pseudomonadota</taxon>
        <taxon>Betaproteobacteria</taxon>
        <taxon>Burkholderiales</taxon>
        <taxon>Oxalobacteraceae</taxon>
        <taxon>Telluria group</taxon>
        <taxon>Massilia</taxon>
    </lineage>
</organism>
<protein>
    <recommendedName>
        <fullName evidence="8">Ribonuclease Z</fullName>
        <shortName evidence="8">RNase Z</shortName>
        <ecNumber evidence="8">3.1.26.11</ecNumber>
    </recommendedName>
    <alternativeName>
        <fullName evidence="8">tRNA 3 endonuclease</fullName>
    </alternativeName>
    <alternativeName>
        <fullName evidence="8">tRNase Z</fullName>
    </alternativeName>
</protein>
<feature type="binding site" evidence="8">
    <location>
        <position position="63"/>
    </location>
    <ligand>
        <name>Zn(2+)</name>
        <dbReference type="ChEBI" id="CHEBI:29105"/>
        <label>1</label>
        <note>catalytic</note>
    </ligand>
</feature>
<evidence type="ECO:0000256" key="8">
    <source>
        <dbReference type="HAMAP-Rule" id="MF_01818"/>
    </source>
</evidence>
<dbReference type="HAMAP" id="MF_01818">
    <property type="entry name" value="RNase_Z_BN"/>
    <property type="match status" value="1"/>
</dbReference>
<dbReference type="InterPro" id="IPR036866">
    <property type="entry name" value="RibonucZ/Hydroxyglut_hydro"/>
</dbReference>
<accession>A0A7X3G2T0</accession>
<dbReference type="PANTHER" id="PTHR46018:SF2">
    <property type="entry name" value="ZINC PHOSPHODIESTERASE ELAC PROTEIN 1"/>
    <property type="match status" value="1"/>
</dbReference>
<feature type="binding site" evidence="8">
    <location>
        <position position="65"/>
    </location>
    <ligand>
        <name>Zn(2+)</name>
        <dbReference type="ChEBI" id="CHEBI:29105"/>
        <label>2</label>
        <note>catalytic</note>
    </ligand>
</feature>
<dbReference type="GO" id="GO:0042781">
    <property type="term" value="F:3'-tRNA processing endoribonuclease activity"/>
    <property type="evidence" value="ECO:0007669"/>
    <property type="project" value="UniProtKB-UniRule"/>
</dbReference>
<comment type="caution">
    <text evidence="9">The sequence shown here is derived from an EMBL/GenBank/DDBJ whole genome shotgun (WGS) entry which is preliminary data.</text>
</comment>
<dbReference type="Pfam" id="PF23023">
    <property type="entry name" value="Anti-Pycsar_Apyc1"/>
    <property type="match status" value="1"/>
</dbReference>
<keyword evidence="5 8" id="KW-0255">Endonuclease</keyword>
<dbReference type="RefSeq" id="WP_160409927.1">
    <property type="nucleotide sequence ID" value="NZ_WSES01000006.1"/>
</dbReference>
<dbReference type="SUPFAM" id="SSF56281">
    <property type="entry name" value="Metallo-hydrolase/oxidoreductase"/>
    <property type="match status" value="1"/>
</dbReference>
<feature type="binding site" evidence="8">
    <location>
        <position position="61"/>
    </location>
    <ligand>
        <name>Zn(2+)</name>
        <dbReference type="ChEBI" id="CHEBI:29105"/>
        <label>1</label>
        <note>catalytic</note>
    </ligand>
</feature>
<evidence type="ECO:0000256" key="1">
    <source>
        <dbReference type="ARBA" id="ARBA00011738"/>
    </source>
</evidence>
<keyword evidence="7 8" id="KW-0862">Zinc</keyword>
<keyword evidence="10" id="KW-1185">Reference proteome</keyword>
<sequence length="321" mass="34325">MEFQFLGTSSGTPSKTRNVSGLALRGPGGGWSLVDCGEGTQHRILDTPLSLHDLRAIFITHLHGDHCYGLPGLLASAGMLNRTAPLALVGPPLLRTFIDGVMATSELGLPYPLDYIAVDGLAGTPVLPDLAVDAIALSHRIPSWAYRFTERTVERKLDAARLRAAGIAPGPVWGELQQGLDAVLDDGRVLHAADWLLAPRKARTVIVGGDNDDPSLLLEAARTAEVLIHEATYTEEVLLKVGPGPMHSSALRVARMAQAARLPNLVLTHFSPRYQDGAGPLSMGALEAEARGVYAGSLFLARDFDRYVLGRDGTLAAKYFL</sequence>
<comment type="function">
    <text evidence="8">Zinc phosphodiesterase, which displays some tRNA 3'-processing endonuclease activity. Probably involved in tRNA maturation, by removing a 3'-trailer from precursor tRNA.</text>
</comment>
<feature type="binding site" evidence="8">
    <location>
        <position position="66"/>
    </location>
    <ligand>
        <name>Zn(2+)</name>
        <dbReference type="ChEBI" id="CHEBI:29105"/>
        <label>2</label>
        <note>catalytic</note>
    </ligand>
</feature>
<comment type="subunit">
    <text evidence="1 8">Homodimer.</text>
</comment>
<feature type="binding site" evidence="8">
    <location>
        <position position="210"/>
    </location>
    <ligand>
        <name>Zn(2+)</name>
        <dbReference type="ChEBI" id="CHEBI:29105"/>
        <label>2</label>
        <note>catalytic</note>
    </ligand>
</feature>
<evidence type="ECO:0000313" key="10">
    <source>
        <dbReference type="Proteomes" id="UP000443353"/>
    </source>
</evidence>
<name>A0A7X3G2T0_9BURK</name>
<feature type="binding site" evidence="8">
    <location>
        <position position="210"/>
    </location>
    <ligand>
        <name>Zn(2+)</name>
        <dbReference type="ChEBI" id="CHEBI:29105"/>
        <label>1</label>
        <note>catalytic</note>
    </ligand>
</feature>
<evidence type="ECO:0000313" key="9">
    <source>
        <dbReference type="EMBL" id="MVW62473.1"/>
    </source>
</evidence>
<dbReference type="Proteomes" id="UP000443353">
    <property type="component" value="Unassembled WGS sequence"/>
</dbReference>
<gene>
    <name evidence="8" type="primary">rnz</name>
    <name evidence="9" type="ORF">GPY61_21310</name>
</gene>
<feature type="binding site" evidence="8">
    <location>
        <position position="269"/>
    </location>
    <ligand>
        <name>Zn(2+)</name>
        <dbReference type="ChEBI" id="CHEBI:29105"/>
        <label>2</label>
        <note>catalytic</note>
    </ligand>
</feature>
<evidence type="ECO:0000256" key="6">
    <source>
        <dbReference type="ARBA" id="ARBA00022801"/>
    </source>
</evidence>
<dbReference type="AlphaFoldDB" id="A0A7X3G2T0"/>
<dbReference type="Gene3D" id="3.60.15.10">
    <property type="entry name" value="Ribonuclease Z/Hydroxyacylglutathione hydrolase-like"/>
    <property type="match status" value="1"/>
</dbReference>
<evidence type="ECO:0000256" key="7">
    <source>
        <dbReference type="ARBA" id="ARBA00022833"/>
    </source>
</evidence>
<comment type="cofactor">
    <cofactor evidence="8">
        <name>Zn(2+)</name>
        <dbReference type="ChEBI" id="CHEBI:29105"/>
    </cofactor>
    <text evidence="8">Binds 2 Zn(2+) ions.</text>
</comment>
<dbReference type="EC" id="3.1.26.11" evidence="8"/>
<keyword evidence="2 8" id="KW-0819">tRNA processing</keyword>
<evidence type="ECO:0000256" key="4">
    <source>
        <dbReference type="ARBA" id="ARBA00022723"/>
    </source>
</evidence>
<comment type="catalytic activity">
    <reaction evidence="8">
        <text>Endonucleolytic cleavage of RNA, removing extra 3' nucleotides from tRNA precursor, generating 3' termini of tRNAs. A 3'-hydroxy group is left at the tRNA terminus and a 5'-phosphoryl group is left at the trailer molecule.</text>
        <dbReference type="EC" id="3.1.26.11"/>
    </reaction>
</comment>
<keyword evidence="4 8" id="KW-0479">Metal-binding</keyword>
<dbReference type="InterPro" id="IPR013471">
    <property type="entry name" value="RNase_Z/BN"/>
</dbReference>
<dbReference type="EMBL" id="WSES01000006">
    <property type="protein sequence ID" value="MVW62473.1"/>
    <property type="molecule type" value="Genomic_DNA"/>
</dbReference>
<evidence type="ECO:0000256" key="3">
    <source>
        <dbReference type="ARBA" id="ARBA00022722"/>
    </source>
</evidence>
<evidence type="ECO:0000256" key="5">
    <source>
        <dbReference type="ARBA" id="ARBA00022759"/>
    </source>
</evidence>
<feature type="active site" description="Proton acceptor" evidence="8">
    <location>
        <position position="65"/>
    </location>
</feature>
<feature type="binding site" evidence="8">
    <location>
        <position position="139"/>
    </location>
    <ligand>
        <name>Zn(2+)</name>
        <dbReference type="ChEBI" id="CHEBI:29105"/>
        <label>1</label>
        <note>catalytic</note>
    </ligand>
</feature>
<comment type="similarity">
    <text evidence="8">Belongs to the RNase Z family.</text>
</comment>
<keyword evidence="3 8" id="KW-0540">Nuclease</keyword>
<dbReference type="CDD" id="cd07717">
    <property type="entry name" value="RNaseZ_ZiPD-like_MBL-fold"/>
    <property type="match status" value="1"/>
</dbReference>
<proteinExistence type="inferred from homology"/>
<keyword evidence="6 8" id="KW-0378">Hydrolase</keyword>
<evidence type="ECO:0000256" key="2">
    <source>
        <dbReference type="ARBA" id="ARBA00022694"/>
    </source>
</evidence>
<dbReference type="GO" id="GO:0008270">
    <property type="term" value="F:zinc ion binding"/>
    <property type="evidence" value="ECO:0007669"/>
    <property type="project" value="UniProtKB-UniRule"/>
</dbReference>
<dbReference type="PANTHER" id="PTHR46018">
    <property type="entry name" value="ZINC PHOSPHODIESTERASE ELAC PROTEIN 1"/>
    <property type="match status" value="1"/>
</dbReference>
<reference evidence="9 10" key="1">
    <citation type="submission" date="2019-12" db="EMBL/GenBank/DDBJ databases">
        <authorList>
            <person name="Li C."/>
            <person name="Zhao J."/>
        </authorList>
    </citation>
    <scope>NUCLEOTIDE SEQUENCE [LARGE SCALE GENOMIC DNA]</scope>
    <source>
        <strain evidence="9 10">NEAU-DD11</strain>
    </source>
</reference>